<sequence length="165" mass="17912">MNKYLTVLVGIFVFQSAFADSYVFGGRAHFNGTLVNPGCSFSQDSNLKHLASLNQNHFLELNVSNCASTIYYNLAIAVKDVGNTTSGSNSSGYTEQAFYFAPGTNLQHSNVYERSMLTQPENGIANAVPEAELTSIDETVVLPLSKLNGLLAENNTNILLSVFYP</sequence>
<proteinExistence type="predicted"/>
<organism evidence="1 2">
    <name type="scientific">Acinetobacter bereziniae</name>
    <name type="common">Acinetobacter genomosp. 10</name>
    <dbReference type="NCBI Taxonomy" id="106648"/>
    <lineage>
        <taxon>Bacteria</taxon>
        <taxon>Pseudomonadati</taxon>
        <taxon>Pseudomonadota</taxon>
        <taxon>Gammaproteobacteria</taxon>
        <taxon>Moraxellales</taxon>
        <taxon>Moraxellaceae</taxon>
        <taxon>Acinetobacter</taxon>
    </lineage>
</organism>
<accession>A0A833PCH4</accession>
<evidence type="ECO:0000313" key="1">
    <source>
        <dbReference type="EMBL" id="KAF1019162.1"/>
    </source>
</evidence>
<dbReference type="Proteomes" id="UP000490535">
    <property type="component" value="Unassembled WGS sequence"/>
</dbReference>
<evidence type="ECO:0000313" key="2">
    <source>
        <dbReference type="Proteomes" id="UP000490535"/>
    </source>
</evidence>
<evidence type="ECO:0008006" key="3">
    <source>
        <dbReference type="Google" id="ProtNLM"/>
    </source>
</evidence>
<comment type="caution">
    <text evidence="1">The sequence shown here is derived from an EMBL/GenBank/DDBJ whole genome shotgun (WGS) entry which is preliminary data.</text>
</comment>
<dbReference type="EMBL" id="WNDP01000150">
    <property type="protein sequence ID" value="KAF1019162.1"/>
    <property type="molecule type" value="Genomic_DNA"/>
</dbReference>
<name>A0A833PCH4_ACIBZ</name>
<reference evidence="2" key="1">
    <citation type="journal article" date="2020" name="MBio">
        <title>Horizontal gene transfer to a defensive symbiont with a reduced genome amongst a multipartite beetle microbiome.</title>
        <authorList>
            <person name="Waterworth S.C."/>
            <person name="Florez L.V."/>
            <person name="Rees E.R."/>
            <person name="Hertweck C."/>
            <person name="Kaltenpoth M."/>
            <person name="Kwan J.C."/>
        </authorList>
    </citation>
    <scope>NUCLEOTIDE SEQUENCE [LARGE SCALE GENOMIC DNA]</scope>
</reference>
<dbReference type="AlphaFoldDB" id="A0A833PCH4"/>
<protein>
    <recommendedName>
        <fullName evidence="3">Fimbrial protein</fullName>
    </recommendedName>
</protein>
<gene>
    <name evidence="1" type="ORF">GAK29_04002</name>
</gene>